<name>A0A9P4GQK2_9PLEO</name>
<evidence type="ECO:0000313" key="3">
    <source>
        <dbReference type="Proteomes" id="UP000800039"/>
    </source>
</evidence>
<protein>
    <submittedName>
        <fullName evidence="2">Uncharacterized protein</fullName>
    </submittedName>
</protein>
<evidence type="ECO:0000256" key="1">
    <source>
        <dbReference type="SAM" id="MobiDB-lite"/>
    </source>
</evidence>
<keyword evidence="3" id="KW-1185">Reference proteome</keyword>
<dbReference type="GeneID" id="63856039"/>
<proteinExistence type="predicted"/>
<dbReference type="Proteomes" id="UP000800039">
    <property type="component" value="Unassembled WGS sequence"/>
</dbReference>
<comment type="caution">
    <text evidence="2">The sequence shown here is derived from an EMBL/GenBank/DDBJ whole genome shotgun (WGS) entry which is preliminary data.</text>
</comment>
<dbReference type="AlphaFoldDB" id="A0A9P4GQK2"/>
<dbReference type="RefSeq" id="XP_040791889.1">
    <property type="nucleotide sequence ID" value="XM_040938782.1"/>
</dbReference>
<organism evidence="2 3">
    <name type="scientific">Cucurbitaria berberidis CBS 394.84</name>
    <dbReference type="NCBI Taxonomy" id="1168544"/>
    <lineage>
        <taxon>Eukaryota</taxon>
        <taxon>Fungi</taxon>
        <taxon>Dikarya</taxon>
        <taxon>Ascomycota</taxon>
        <taxon>Pezizomycotina</taxon>
        <taxon>Dothideomycetes</taxon>
        <taxon>Pleosporomycetidae</taxon>
        <taxon>Pleosporales</taxon>
        <taxon>Pleosporineae</taxon>
        <taxon>Cucurbitariaceae</taxon>
        <taxon>Cucurbitaria</taxon>
    </lineage>
</organism>
<evidence type="ECO:0000313" key="2">
    <source>
        <dbReference type="EMBL" id="KAF1849326.1"/>
    </source>
</evidence>
<feature type="compositionally biased region" description="Polar residues" evidence="1">
    <location>
        <begin position="1"/>
        <end position="27"/>
    </location>
</feature>
<feature type="region of interest" description="Disordered" evidence="1">
    <location>
        <begin position="1"/>
        <end position="40"/>
    </location>
</feature>
<feature type="region of interest" description="Disordered" evidence="1">
    <location>
        <begin position="53"/>
        <end position="90"/>
    </location>
</feature>
<sequence>MQDRSYSAAKTTAPKSSTPPNSATPNASHPELPATSDQQPAIHRHRFHDRFTMSSAASTTTVPIHRATPGRSTERHPIPPHRRTAASRVTSDDHLLADTQVLLQPLPPPETIDELLLSICRLPLS</sequence>
<reference evidence="2" key="1">
    <citation type="submission" date="2020-01" db="EMBL/GenBank/DDBJ databases">
        <authorList>
            <consortium name="DOE Joint Genome Institute"/>
            <person name="Haridas S."/>
            <person name="Albert R."/>
            <person name="Binder M."/>
            <person name="Bloem J."/>
            <person name="Labutti K."/>
            <person name="Salamov A."/>
            <person name="Andreopoulos B."/>
            <person name="Baker S.E."/>
            <person name="Barry K."/>
            <person name="Bills G."/>
            <person name="Bluhm B.H."/>
            <person name="Cannon C."/>
            <person name="Castanera R."/>
            <person name="Culley D.E."/>
            <person name="Daum C."/>
            <person name="Ezra D."/>
            <person name="Gonzalez J.B."/>
            <person name="Henrissat B."/>
            <person name="Kuo A."/>
            <person name="Liang C."/>
            <person name="Lipzen A."/>
            <person name="Lutzoni F."/>
            <person name="Magnuson J."/>
            <person name="Mondo S."/>
            <person name="Nolan M."/>
            <person name="Ohm R."/>
            <person name="Pangilinan J."/>
            <person name="Park H.-J."/>
            <person name="Ramirez L."/>
            <person name="Alfaro M."/>
            <person name="Sun H."/>
            <person name="Tritt A."/>
            <person name="Yoshinaga Y."/>
            <person name="Zwiers L.-H."/>
            <person name="Turgeon B.G."/>
            <person name="Goodwin S.B."/>
            <person name="Spatafora J.W."/>
            <person name="Crous P.W."/>
            <person name="Grigoriev I.V."/>
        </authorList>
    </citation>
    <scope>NUCLEOTIDE SEQUENCE</scope>
    <source>
        <strain evidence="2">CBS 394.84</strain>
    </source>
</reference>
<accession>A0A9P4GQK2</accession>
<dbReference type="EMBL" id="ML976615">
    <property type="protein sequence ID" value="KAF1849326.1"/>
    <property type="molecule type" value="Genomic_DNA"/>
</dbReference>
<gene>
    <name evidence="2" type="ORF">K460DRAFT_89112</name>
</gene>
<feature type="compositionally biased region" description="Polar residues" evidence="1">
    <location>
        <begin position="53"/>
        <end position="62"/>
    </location>
</feature>